<evidence type="ECO:0000313" key="1">
    <source>
        <dbReference type="EMBL" id="KAA6360008.1"/>
    </source>
</evidence>
<dbReference type="Proteomes" id="UP000324800">
    <property type="component" value="Unassembled WGS sequence"/>
</dbReference>
<dbReference type="AlphaFoldDB" id="A0A5J4TNY2"/>
<comment type="caution">
    <text evidence="1">The sequence shown here is derived from an EMBL/GenBank/DDBJ whole genome shotgun (WGS) entry which is preliminary data.</text>
</comment>
<reference evidence="1 2" key="1">
    <citation type="submission" date="2019-03" db="EMBL/GenBank/DDBJ databases">
        <title>Single cell metagenomics reveals metabolic interactions within the superorganism composed of flagellate Streblomastix strix and complex community of Bacteroidetes bacteria on its surface.</title>
        <authorList>
            <person name="Treitli S.C."/>
            <person name="Kolisko M."/>
            <person name="Husnik F."/>
            <person name="Keeling P."/>
            <person name="Hampl V."/>
        </authorList>
    </citation>
    <scope>NUCLEOTIDE SEQUENCE [LARGE SCALE GENOMIC DNA]</scope>
    <source>
        <strain evidence="1">ST1C</strain>
    </source>
</reference>
<sequence>MGEVTLNDLDIMSFLAFFGQKGQETKSIKKNKIGRGHGHQSIPLVGNSGFLVNCTDKGIAPGNDVIPAEEVIIPEEIAPIIKYNSLGFKFKFTINQDAVPMWQRTDGEIDPLRNASFLSESQLELSEKAQVLKDEFFKDDDYAFYGPDNSYNFIYYPDVSYVNNKPKFLFYNKGMDPYIGYSTLPYTFVDGIVSNNTTSYVINAKYVFRTTSIQVGFLSLFSALYHDDTLPYRVYFSEDYIFLMSKEDSFSKKYLEKFTPDNGILKNRISSCYVGSKIRFNYYIAISLDPI</sequence>
<dbReference type="EMBL" id="SNRW01027558">
    <property type="protein sequence ID" value="KAA6360008.1"/>
    <property type="molecule type" value="Genomic_DNA"/>
</dbReference>
<organism evidence="1 2">
    <name type="scientific">Streblomastix strix</name>
    <dbReference type="NCBI Taxonomy" id="222440"/>
    <lineage>
        <taxon>Eukaryota</taxon>
        <taxon>Metamonada</taxon>
        <taxon>Preaxostyla</taxon>
        <taxon>Oxymonadida</taxon>
        <taxon>Streblomastigidae</taxon>
        <taxon>Streblomastix</taxon>
    </lineage>
</organism>
<protein>
    <submittedName>
        <fullName evidence="1">Uncharacterized protein</fullName>
    </submittedName>
</protein>
<proteinExistence type="predicted"/>
<accession>A0A5J4TNY2</accession>
<name>A0A5J4TNY2_9EUKA</name>
<evidence type="ECO:0000313" key="2">
    <source>
        <dbReference type="Proteomes" id="UP000324800"/>
    </source>
</evidence>
<gene>
    <name evidence="1" type="ORF">EZS28_044465</name>
</gene>